<dbReference type="AlphaFoldDB" id="A0A1C0U3P8"/>
<protein>
    <submittedName>
        <fullName evidence="2">Antirestriction protein KlcA</fullName>
    </submittedName>
</protein>
<dbReference type="InterPro" id="IPR042297">
    <property type="entry name" value="Antirestriction_sf"/>
</dbReference>
<evidence type="ECO:0000313" key="3">
    <source>
        <dbReference type="Proteomes" id="UP000093476"/>
    </source>
</evidence>
<dbReference type="InterPro" id="IPR004914">
    <property type="entry name" value="Antirestrict"/>
</dbReference>
<name>A0A1C0U3P8_9GAMM</name>
<keyword evidence="3" id="KW-1185">Reference proteome</keyword>
<reference evidence="2 3" key="1">
    <citation type="submission" date="2015-12" db="EMBL/GenBank/DDBJ databases">
        <title>Genome comparisons provide insights into the role of secondary metabolites in the pathogenic phase of the Photorhabdus life cycle.</title>
        <authorList>
            <person name="Tobias N.J."/>
            <person name="Mishra B."/>
            <person name="Gupta D.K."/>
            <person name="Thines M."/>
            <person name="Stinear T.P."/>
            <person name="Bode H.B."/>
        </authorList>
    </citation>
    <scope>NUCLEOTIDE SEQUENCE [LARGE SCALE GENOMIC DNA]</scope>
    <source>
        <strain evidence="2 3">PB68.1</strain>
    </source>
</reference>
<comment type="similarity">
    <text evidence="1">Belongs to the antirestriction protein family.</text>
</comment>
<sequence>MYQNFVKINLNVVGKKNAIENIPLVTKKKITWHFDRKKFLSEHLKELFVVGNTYIYSWMDENAEGYLGGFWEIFELSNGGFFVAPPDGYVVSLKNKFKGYLNSEQCGIAVTYYTLKYFQNLAKQKNDKLLYEHYSMMKNFLFEYIATFNTRTQKLLISVIS</sequence>
<proteinExistence type="inferred from homology"/>
<gene>
    <name evidence="2" type="primary">klcA</name>
    <name evidence="2" type="ORF">Ppb6_02288</name>
</gene>
<evidence type="ECO:0000256" key="1">
    <source>
        <dbReference type="ARBA" id="ARBA00008618"/>
    </source>
</evidence>
<comment type="caution">
    <text evidence="2">The sequence shown here is derived from an EMBL/GenBank/DDBJ whole genome shotgun (WGS) entry which is preliminary data.</text>
</comment>
<evidence type="ECO:0000313" key="2">
    <source>
        <dbReference type="EMBL" id="OCQ52552.1"/>
    </source>
</evidence>
<dbReference type="PATRIC" id="fig|286156.4.peg.2591"/>
<dbReference type="RefSeq" id="WP_065823313.1">
    <property type="nucleotide sequence ID" value="NZ_LOMY01000085.1"/>
</dbReference>
<dbReference type="EMBL" id="LOMY01000085">
    <property type="protein sequence ID" value="OCQ52552.1"/>
    <property type="molecule type" value="Genomic_DNA"/>
</dbReference>
<accession>A0A1C0U3P8</accession>
<dbReference type="Proteomes" id="UP000093476">
    <property type="component" value="Unassembled WGS sequence"/>
</dbReference>
<organism evidence="2 3">
    <name type="scientific">Photorhabdus australis subsp. thailandensis</name>
    <dbReference type="NCBI Taxonomy" id="2805096"/>
    <lineage>
        <taxon>Bacteria</taxon>
        <taxon>Pseudomonadati</taxon>
        <taxon>Pseudomonadota</taxon>
        <taxon>Gammaproteobacteria</taxon>
        <taxon>Enterobacterales</taxon>
        <taxon>Morganellaceae</taxon>
        <taxon>Photorhabdus</taxon>
    </lineage>
</organism>
<dbReference type="Pfam" id="PF03230">
    <property type="entry name" value="Antirestrict"/>
    <property type="match status" value="1"/>
</dbReference>
<dbReference type="Gene3D" id="3.30.70.3580">
    <property type="entry name" value="Antirestriction protein"/>
    <property type="match status" value="1"/>
</dbReference>